<dbReference type="Gene3D" id="3.30.1010.10">
    <property type="entry name" value="Phosphatidylinositol 3-kinase Catalytic Subunit, Chain A, domain 4"/>
    <property type="match status" value="2"/>
</dbReference>
<dbReference type="Gene3D" id="1.10.1070.11">
    <property type="entry name" value="Phosphatidylinositol 3-/4-kinase, catalytic domain"/>
    <property type="match status" value="1"/>
</dbReference>
<feature type="region of interest" description="Disordered" evidence="3">
    <location>
        <begin position="1556"/>
        <end position="1643"/>
    </location>
</feature>
<feature type="region of interest" description="Disordered" evidence="3">
    <location>
        <begin position="201"/>
        <end position="236"/>
    </location>
</feature>
<dbReference type="GO" id="GO:0048015">
    <property type="term" value="P:phosphatidylinositol-mediated signaling"/>
    <property type="evidence" value="ECO:0007669"/>
    <property type="project" value="TreeGrafter"/>
</dbReference>
<dbReference type="PROSITE" id="PS50003">
    <property type="entry name" value="PH_DOMAIN"/>
    <property type="match status" value="1"/>
</dbReference>
<dbReference type="Gene3D" id="2.30.29.30">
    <property type="entry name" value="Pleckstrin-homology domain (PH domain)/Phosphotyrosine-binding domain (PTB)"/>
    <property type="match status" value="1"/>
</dbReference>
<feature type="compositionally biased region" description="Low complexity" evidence="3">
    <location>
        <begin position="315"/>
        <end position="333"/>
    </location>
</feature>
<dbReference type="PROSITE" id="PS51545">
    <property type="entry name" value="PIK_HELICAL"/>
    <property type="match status" value="1"/>
</dbReference>
<feature type="compositionally biased region" description="Low complexity" evidence="3">
    <location>
        <begin position="457"/>
        <end position="467"/>
    </location>
</feature>
<feature type="compositionally biased region" description="Acidic residues" evidence="3">
    <location>
        <begin position="1604"/>
        <end position="1616"/>
    </location>
</feature>
<feature type="compositionally biased region" description="Acidic residues" evidence="3">
    <location>
        <begin position="250"/>
        <end position="273"/>
    </location>
</feature>
<dbReference type="InterPro" id="IPR001849">
    <property type="entry name" value="PH_domain"/>
</dbReference>
<dbReference type="InterPro" id="IPR018936">
    <property type="entry name" value="PI3/4_kinase_CS"/>
</dbReference>
<dbReference type="InterPro" id="IPR011993">
    <property type="entry name" value="PH-like_dom_sf"/>
</dbReference>
<evidence type="ECO:0000256" key="3">
    <source>
        <dbReference type="SAM" id="MobiDB-lite"/>
    </source>
</evidence>
<feature type="compositionally biased region" description="Acidic residues" evidence="3">
    <location>
        <begin position="1124"/>
        <end position="1140"/>
    </location>
</feature>
<organism evidence="7 8">
    <name type="scientific">Cafeteria roenbergensis</name>
    <name type="common">Marine flagellate</name>
    <dbReference type="NCBI Taxonomy" id="33653"/>
    <lineage>
        <taxon>Eukaryota</taxon>
        <taxon>Sar</taxon>
        <taxon>Stramenopiles</taxon>
        <taxon>Bigyra</taxon>
        <taxon>Opalozoa</taxon>
        <taxon>Bicosoecida</taxon>
        <taxon>Cafeteriaceae</taxon>
        <taxon>Cafeteria</taxon>
    </lineage>
</organism>
<evidence type="ECO:0000259" key="6">
    <source>
        <dbReference type="PROSITE" id="PS51545"/>
    </source>
</evidence>
<feature type="domain" description="PIK helical" evidence="6">
    <location>
        <begin position="1261"/>
        <end position="1445"/>
    </location>
</feature>
<dbReference type="InterPro" id="IPR000403">
    <property type="entry name" value="PI3/4_kinase_cat_dom"/>
</dbReference>
<feature type="region of interest" description="Disordered" evidence="3">
    <location>
        <begin position="971"/>
        <end position="1005"/>
    </location>
</feature>
<dbReference type="GO" id="GO:0005942">
    <property type="term" value="C:phosphatidylinositol 3-kinase complex"/>
    <property type="evidence" value="ECO:0007669"/>
    <property type="project" value="TreeGrafter"/>
</dbReference>
<dbReference type="Pfam" id="PF00169">
    <property type="entry name" value="PH"/>
    <property type="match status" value="1"/>
</dbReference>
<dbReference type="Gene3D" id="1.25.40.70">
    <property type="entry name" value="Phosphatidylinositol 3-kinase, accessory domain (PIK)"/>
    <property type="match status" value="1"/>
</dbReference>
<dbReference type="GO" id="GO:0016477">
    <property type="term" value="P:cell migration"/>
    <property type="evidence" value="ECO:0007669"/>
    <property type="project" value="TreeGrafter"/>
</dbReference>
<evidence type="ECO:0000256" key="2">
    <source>
        <dbReference type="ARBA" id="ARBA00022777"/>
    </source>
</evidence>
<proteinExistence type="predicted"/>
<dbReference type="GO" id="GO:0016303">
    <property type="term" value="F:1-phosphatidylinositol-3-kinase activity"/>
    <property type="evidence" value="ECO:0007669"/>
    <property type="project" value="TreeGrafter"/>
</dbReference>
<evidence type="ECO:0000313" key="7">
    <source>
        <dbReference type="EMBL" id="KAA0176410.1"/>
    </source>
</evidence>
<feature type="domain" description="PH" evidence="4">
    <location>
        <begin position="55"/>
        <end position="195"/>
    </location>
</feature>
<dbReference type="SUPFAM" id="SSF56112">
    <property type="entry name" value="Protein kinase-like (PK-like)"/>
    <property type="match status" value="1"/>
</dbReference>
<dbReference type="SMART" id="SM00233">
    <property type="entry name" value="PH"/>
    <property type="match status" value="1"/>
</dbReference>
<evidence type="ECO:0000259" key="5">
    <source>
        <dbReference type="PROSITE" id="PS50290"/>
    </source>
</evidence>
<protein>
    <recommendedName>
        <fullName evidence="9">PI3K/PI4K catalytic domain-containing protein</fullName>
    </recommendedName>
</protein>
<feature type="region of interest" description="Disordered" evidence="3">
    <location>
        <begin position="452"/>
        <end position="476"/>
    </location>
</feature>
<feature type="compositionally biased region" description="Low complexity" evidence="3">
    <location>
        <begin position="1631"/>
        <end position="1643"/>
    </location>
</feature>
<dbReference type="PANTHER" id="PTHR10048">
    <property type="entry name" value="PHOSPHATIDYLINOSITOL KINASE"/>
    <property type="match status" value="1"/>
</dbReference>
<dbReference type="SMART" id="SM00145">
    <property type="entry name" value="PI3Ka"/>
    <property type="match status" value="1"/>
</dbReference>
<dbReference type="GO" id="GO:0005737">
    <property type="term" value="C:cytoplasm"/>
    <property type="evidence" value="ECO:0007669"/>
    <property type="project" value="TreeGrafter"/>
</dbReference>
<feature type="region of interest" description="Disordered" evidence="3">
    <location>
        <begin position="250"/>
        <end position="411"/>
    </location>
</feature>
<dbReference type="OrthoDB" id="67688at2759"/>
<dbReference type="SUPFAM" id="SSF48371">
    <property type="entry name" value="ARM repeat"/>
    <property type="match status" value="1"/>
</dbReference>
<feature type="region of interest" description="Disordered" evidence="3">
    <location>
        <begin position="1699"/>
        <end position="1750"/>
    </location>
</feature>
<dbReference type="InterPro" id="IPR036940">
    <property type="entry name" value="PI3/4_kinase_cat_sf"/>
</dbReference>
<feature type="region of interest" description="Disordered" evidence="3">
    <location>
        <begin position="1040"/>
        <end position="1243"/>
    </location>
</feature>
<feature type="compositionally biased region" description="Basic and acidic residues" evidence="3">
    <location>
        <begin position="1161"/>
        <end position="1184"/>
    </location>
</feature>
<evidence type="ECO:0000259" key="4">
    <source>
        <dbReference type="PROSITE" id="PS50003"/>
    </source>
</evidence>
<gene>
    <name evidence="7" type="ORF">FNF27_02106</name>
</gene>
<dbReference type="InterPro" id="IPR015433">
    <property type="entry name" value="PI3/4_kinase"/>
</dbReference>
<evidence type="ECO:0000313" key="8">
    <source>
        <dbReference type="Proteomes" id="UP000322899"/>
    </source>
</evidence>
<keyword evidence="2" id="KW-0418">Kinase</keyword>
<reference evidence="7 8" key="1">
    <citation type="submission" date="2019-07" db="EMBL/GenBank/DDBJ databases">
        <title>Genomes of Cafeteria roenbergensis.</title>
        <authorList>
            <person name="Fischer M.G."/>
            <person name="Hackl T."/>
            <person name="Roman M."/>
        </authorList>
    </citation>
    <scope>NUCLEOTIDE SEQUENCE [LARGE SCALE GENOMIC DNA]</scope>
    <source>
        <strain evidence="7 8">E4-10P</strain>
    </source>
</reference>
<keyword evidence="1" id="KW-0808">Transferase</keyword>
<dbReference type="SUPFAM" id="SSF50729">
    <property type="entry name" value="PH domain-like"/>
    <property type="match status" value="1"/>
</dbReference>
<dbReference type="SMART" id="SM00146">
    <property type="entry name" value="PI3Kc"/>
    <property type="match status" value="1"/>
</dbReference>
<feature type="compositionally biased region" description="Basic residues" evidence="3">
    <location>
        <begin position="344"/>
        <end position="353"/>
    </location>
</feature>
<feature type="compositionally biased region" description="Low complexity" evidence="3">
    <location>
        <begin position="354"/>
        <end position="365"/>
    </location>
</feature>
<feature type="compositionally biased region" description="Basic and acidic residues" evidence="3">
    <location>
        <begin position="987"/>
        <end position="1004"/>
    </location>
</feature>
<accession>A0A5A8EKG5</accession>
<dbReference type="InterPro" id="IPR001263">
    <property type="entry name" value="PI3K_accessory_dom"/>
</dbReference>
<feature type="region of interest" description="Disordered" evidence="3">
    <location>
        <begin position="581"/>
        <end position="600"/>
    </location>
</feature>
<feature type="compositionally biased region" description="Low complexity" evidence="3">
    <location>
        <begin position="1234"/>
        <end position="1243"/>
    </location>
</feature>
<feature type="compositionally biased region" description="Acidic residues" evidence="3">
    <location>
        <begin position="370"/>
        <end position="381"/>
    </location>
</feature>
<dbReference type="PROSITE" id="PS50290">
    <property type="entry name" value="PI3_4_KINASE_3"/>
    <property type="match status" value="1"/>
</dbReference>
<name>A0A5A8EKG5_CAFRO</name>
<evidence type="ECO:0008006" key="9">
    <source>
        <dbReference type="Google" id="ProtNLM"/>
    </source>
</evidence>
<dbReference type="PANTHER" id="PTHR10048:SF14">
    <property type="entry name" value="LD28067P"/>
    <property type="match status" value="1"/>
</dbReference>
<dbReference type="Pfam" id="PF00454">
    <property type="entry name" value="PI3_PI4_kinase"/>
    <property type="match status" value="1"/>
</dbReference>
<feature type="compositionally biased region" description="Low complexity" evidence="3">
    <location>
        <begin position="1050"/>
        <end position="1066"/>
    </location>
</feature>
<dbReference type="Proteomes" id="UP000322899">
    <property type="component" value="Unassembled WGS sequence"/>
</dbReference>
<dbReference type="PROSITE" id="PS00915">
    <property type="entry name" value="PI3_4_KINASE_1"/>
    <property type="match status" value="1"/>
</dbReference>
<dbReference type="InterPro" id="IPR016024">
    <property type="entry name" value="ARM-type_fold"/>
</dbReference>
<dbReference type="GO" id="GO:0005886">
    <property type="term" value="C:plasma membrane"/>
    <property type="evidence" value="ECO:0007669"/>
    <property type="project" value="TreeGrafter"/>
</dbReference>
<sequence length="2072" mass="213031">MLGMGGSGIGSGSSAMDVGATLARMDASLLVGLSGGLADGQRAAVGAILGAHTLPTEKAGWLRKLGARRNLSRFRRRWFVLSERRGTLRYSSSPLDAVAKAEVFLGGMEALPAPEFDRRYQRVAGSTQKTITTFCFILRRAAELGTPRAARGDAAGGPDGAGKRRKAAKGREYLLFTDSRHVMSEWVEAITAVARAVDRRLGAPVSRSTSKRSQRFAASRSWSEGRAGGGGGRGAFASAASGRSLAMFADDDDEDIDDDDDDGDDDDDDDDEGGGGAFAGGFYAPTLSPGTGSLADAASPLSRGGSQGGALERSPVAPAFAPAGGWGGSAPDPMAGYVVDRGTGKLRGRHRPRASGARAGSGAASVHDDGGDDDDDDDDGDSIAGTPGVAGPRQEGGTWNDGWDGVPSQDEGDLSALAAATDRRRWPRLTWLAAQGAGASADRLSVRVEHAPRPGADDPAADAVSARAGGGGRKLRAGTITPQAAAAIRAQTAAAGVPGWVGCMPPTGNSNVARAAFAAAWAMAAKSCASADGAAATAVTAETVATALNRRRVARAAADDEGAADGADTAAGALDDALSGAAVSGSPVKPQQPRSRAGVSSWFGRAATAAAAAAAAKSPAGSKPLPAPVVEAEATSGPMVVASGRMAPAGPTVDAFRAAVSGGQVVSALEQAAAAAAARLHHIDFARSAGLSPPGDVVAARAAALEHAYVTATLLRAANTDPRTTSLLVLGMVSHAQEPQSSEPRTGAIAAAIRAALAAAASSAKESVTADLPAETPEGVWLGRLAGGPALALPSGLCAALPLAPHRAPDDAPVDDRPSWMQPPVAAGPLDGNSRGAAWAERASRQEGDGVWGDVLPLLARARGGAQSNMRQKKQTGKRAAVHLGDDGAAVSAAGRDEHALGGESLPWVLALEVMVDRGALALPSCTASELPSGLRPRSGSLWATGGGCMAAAALGEASAMEQIMADACTESSRAPMRRSGAAHHSGAGDRRGTSPGARRRDLPVARSIRALGSAGLSTRGLGVGPQPLRSVASMCAPQHLADPGAPPEAGHASPATSAALADASPVRPPPRPRLGSRSLHTIVSSRPDGANAQAGATASQRFGPDRAVSGLSGIQDVSTHSSDEDENEEEEGGEEETEAGAEAAAEAEAAAGEEDSGEALEPRERAGAAREQDGAVTRRDLSRRAAGASPHGFRPDPMSEGSPNPPSARRRPMRERVESSLGLSVGEREFDSGLPGDADLASADGGPPAAAFGALALACRPRPEPLGASLPPQLAALASADALQRATRAEAALLRRFAHRLMSDSTVLPKLVQSTRWDSPSQAAHTRSMAMQWARPRRDRSLLLLSLLDRDSTDGAVRHAAANALLRRGALSNADVAETLPQLVQSLKVEPAHASSLWAAILTRAVRCPAIVAPPLFWALSVEAGASPAAYPRFAALTASLVASMPRVARDALVCQAQLWGPRGAFARLCARVKRWRSKGVSKRELTERARQALALLRKRLPRRLAVPLGPGFEVGRLVVSRCRVLDSAKLPLWLTFEAAADDADEASFERWVNRRPPRQSWSRHEDLRGHQRIASPSSPAATAGDAGPKDPIAALTSLAEGVTDDTDTEDEEEDGRASPTGPAGGEGSAGTASATAAPGTAPASLARRASAARLEVSSLSFAGAASLAPAAFSGVTDAAPLGPSGWGIIRTKVVSGAPADHEAQGGDDLASLGSGPAGSESESMQSSVPGAAAPAASPPGAEGEGMSDLVSEAASDALTARTRGSESMGGGQATSSSIAAAAAERVAAGKAVPVVPSERASVRIIFKAGDDIRQDGLTLQLLRLMERWWEQAGLGIRLLAYRCQATWEDGGVVEVVQSADTIAAVQRRFGGGAAGAYSTRCIRDYLTHHNGPEASTGYAAAQKRFLRSLAGYCVATYALGIGDRHNDNYMIRQDGTFFHIDFGHFLGNTKFQFGIQRERSAFVLTPAMAEVLGGRDGAMFKQFLALAQDALVVLRSHGDEMATLFLLLIGAGMPELPARDDVFYVREKLCLDEPAETGDALVRERFRVEAFRALDSFYKRVDDALHILAH</sequence>
<feature type="compositionally biased region" description="Low complexity" evidence="3">
    <location>
        <begin position="1731"/>
        <end position="1743"/>
    </location>
</feature>
<dbReference type="InterPro" id="IPR011009">
    <property type="entry name" value="Kinase-like_dom_sf"/>
</dbReference>
<feature type="domain" description="PI3K/PI4K catalytic" evidence="5">
    <location>
        <begin position="1782"/>
        <end position="2056"/>
    </location>
</feature>
<dbReference type="Pfam" id="PF00613">
    <property type="entry name" value="PI3Ka"/>
    <property type="match status" value="1"/>
</dbReference>
<evidence type="ECO:0000256" key="1">
    <source>
        <dbReference type="ARBA" id="ARBA00022679"/>
    </source>
</evidence>
<comment type="caution">
    <text evidence="7">The sequence shown here is derived from an EMBL/GenBank/DDBJ whole genome shotgun (WGS) entry which is preliminary data.</text>
</comment>
<feature type="compositionally biased region" description="Low complexity" evidence="3">
    <location>
        <begin position="1141"/>
        <end position="1151"/>
    </location>
</feature>
<dbReference type="GO" id="GO:0043491">
    <property type="term" value="P:phosphatidylinositol 3-kinase/protein kinase B signal transduction"/>
    <property type="evidence" value="ECO:0007669"/>
    <property type="project" value="TreeGrafter"/>
</dbReference>
<dbReference type="EMBL" id="VLTO01000008">
    <property type="protein sequence ID" value="KAA0176410.1"/>
    <property type="molecule type" value="Genomic_DNA"/>
</dbReference>
<dbReference type="GO" id="GO:0035005">
    <property type="term" value="F:1-phosphatidylinositol-4-phosphate 3-kinase activity"/>
    <property type="evidence" value="ECO:0007669"/>
    <property type="project" value="TreeGrafter"/>
</dbReference>
<dbReference type="InterPro" id="IPR042236">
    <property type="entry name" value="PI3K_accessory_sf"/>
</dbReference>